<organism evidence="8">
    <name type="scientific">Scylla olivacea</name>
    <name type="common">Orange mud crab</name>
    <name type="synonym">Cancer olivacea</name>
    <dbReference type="NCBI Taxonomy" id="85551"/>
    <lineage>
        <taxon>Eukaryota</taxon>
        <taxon>Metazoa</taxon>
        <taxon>Ecdysozoa</taxon>
        <taxon>Arthropoda</taxon>
        <taxon>Crustacea</taxon>
        <taxon>Multicrustacea</taxon>
        <taxon>Malacostraca</taxon>
        <taxon>Eumalacostraca</taxon>
        <taxon>Eucarida</taxon>
        <taxon>Decapoda</taxon>
        <taxon>Pleocyemata</taxon>
        <taxon>Brachyura</taxon>
        <taxon>Eubrachyura</taxon>
        <taxon>Portunoidea</taxon>
        <taxon>Portunidae</taxon>
        <taxon>Portuninae</taxon>
        <taxon>Scylla</taxon>
    </lineage>
</organism>
<evidence type="ECO:0000313" key="8">
    <source>
        <dbReference type="EMBL" id="JAI58331.1"/>
    </source>
</evidence>
<dbReference type="PROSITE" id="PS50878">
    <property type="entry name" value="RT_POL"/>
    <property type="match status" value="1"/>
</dbReference>
<keyword evidence="2" id="KW-0548">Nucleotidyltransferase</keyword>
<evidence type="ECO:0000259" key="7">
    <source>
        <dbReference type="PROSITE" id="PS50878"/>
    </source>
</evidence>
<dbReference type="PANTHER" id="PTHR33050">
    <property type="entry name" value="REVERSE TRANSCRIPTASE DOMAIN-CONTAINING PROTEIN"/>
    <property type="match status" value="1"/>
</dbReference>
<dbReference type="SUPFAM" id="SSF56672">
    <property type="entry name" value="DNA/RNA polymerases"/>
    <property type="match status" value="1"/>
</dbReference>
<keyword evidence="6" id="KW-0695">RNA-directed DNA polymerase</keyword>
<accession>A0A0P4VZ57</accession>
<dbReference type="InterPro" id="IPR041373">
    <property type="entry name" value="RT_RNaseH"/>
</dbReference>
<reference evidence="8" key="1">
    <citation type="submission" date="2015-09" db="EMBL/GenBank/DDBJ databases">
        <title>Scylla olivacea transcriptome.</title>
        <authorList>
            <person name="Ikhwanuddin M."/>
        </authorList>
    </citation>
    <scope>NUCLEOTIDE SEQUENCE</scope>
</reference>
<evidence type="ECO:0000256" key="4">
    <source>
        <dbReference type="ARBA" id="ARBA00022759"/>
    </source>
</evidence>
<dbReference type="Pfam" id="PF17917">
    <property type="entry name" value="RT_RNaseH"/>
    <property type="match status" value="1"/>
</dbReference>
<sequence>MGQVISPIFLRPKKDGGYRMVLNLRELNFHVPYKHFKMENFEQAIRLIHAGDYLASVDLRHAYYSVKIADEQQKFLCFKWNNTVYQFTCLPNGFSEGPRIFTKLLKPVFATLRERGHSITSFIDDTLICNNTWSGCLATIKDTIDLLQKLGFCINAEKLVLTPTRTIEYLGNVIDTNSMTITLPERRRHKIIQACRNLLGKSKDRIREVARVTGLLVAATPAVELGKLHYRKLETEKTAALQLQYGNFDNWMTITADMKTDLSWWLDNIYTQDRKIFRGGTDIDLYTDASSLGWGGHLNNRATSGSWSLEEKLLHINALELKAILFVLQTFRRELKGHYIKVYCDNTTAMTYVNEMGGTRSQVCNVIAGHIWQWCVDNGAWITCSHIPGKDNTLADLASRKVNDRHEWKLDIHLFQQLCGIFGTPVVDLFASRLNRQVDLFCSWKPDPEATYFDAFSLNWARFGLCYIFPPFSLITRCLQKMRAEGATGWIVVPLWMSQPWMGTLLRMLVDHPRVIMEKHGVLVHPSSDEEHPIMRHTRLMACSISGNTCRNKEYLRQGQKSSWPRGKQVHANNITHISGDGYCFVVDGISIPIIPLYMTESIFCLKISTGTWVTNQLTQQEVLFRHLVLW</sequence>
<evidence type="ECO:0000256" key="5">
    <source>
        <dbReference type="ARBA" id="ARBA00022801"/>
    </source>
</evidence>
<dbReference type="InterPro" id="IPR036397">
    <property type="entry name" value="RNaseH_sf"/>
</dbReference>
<dbReference type="InterPro" id="IPR000477">
    <property type="entry name" value="RT_dom"/>
</dbReference>
<protein>
    <recommendedName>
        <fullName evidence="7">Reverse transcriptase domain-containing protein</fullName>
    </recommendedName>
</protein>
<keyword evidence="4" id="KW-0255">Endonuclease</keyword>
<dbReference type="GO" id="GO:0003964">
    <property type="term" value="F:RNA-directed DNA polymerase activity"/>
    <property type="evidence" value="ECO:0007669"/>
    <property type="project" value="UniProtKB-KW"/>
</dbReference>
<name>A0A0P4VZ57_SCYOL</name>
<dbReference type="PANTHER" id="PTHR33050:SF7">
    <property type="entry name" value="RIBONUCLEASE H"/>
    <property type="match status" value="1"/>
</dbReference>
<evidence type="ECO:0000256" key="3">
    <source>
        <dbReference type="ARBA" id="ARBA00022722"/>
    </source>
</evidence>
<keyword evidence="5" id="KW-0378">Hydrolase</keyword>
<evidence type="ECO:0000256" key="6">
    <source>
        <dbReference type="ARBA" id="ARBA00022918"/>
    </source>
</evidence>
<dbReference type="Gene3D" id="3.30.70.270">
    <property type="match status" value="1"/>
</dbReference>
<dbReference type="GO" id="GO:0004519">
    <property type="term" value="F:endonuclease activity"/>
    <property type="evidence" value="ECO:0007669"/>
    <property type="project" value="UniProtKB-KW"/>
</dbReference>
<dbReference type="Gene3D" id="3.30.420.10">
    <property type="entry name" value="Ribonuclease H-like superfamily/Ribonuclease H"/>
    <property type="match status" value="1"/>
</dbReference>
<dbReference type="GO" id="GO:0016787">
    <property type="term" value="F:hydrolase activity"/>
    <property type="evidence" value="ECO:0007669"/>
    <property type="project" value="UniProtKB-KW"/>
</dbReference>
<dbReference type="InterPro" id="IPR043128">
    <property type="entry name" value="Rev_trsase/Diguanyl_cyclase"/>
</dbReference>
<dbReference type="AlphaFoldDB" id="A0A0P4VZ57"/>
<dbReference type="EMBL" id="GDRN01101719">
    <property type="protein sequence ID" value="JAI58330.1"/>
    <property type="molecule type" value="Transcribed_RNA"/>
</dbReference>
<dbReference type="GO" id="GO:0003676">
    <property type="term" value="F:nucleic acid binding"/>
    <property type="evidence" value="ECO:0007669"/>
    <property type="project" value="InterPro"/>
</dbReference>
<feature type="domain" description="Reverse transcriptase" evidence="7">
    <location>
        <begin position="1"/>
        <end position="174"/>
    </location>
</feature>
<dbReference type="InterPro" id="IPR052055">
    <property type="entry name" value="Hepadnavirus_pol/RT"/>
</dbReference>
<evidence type="ECO:0000256" key="1">
    <source>
        <dbReference type="ARBA" id="ARBA00022679"/>
    </source>
</evidence>
<evidence type="ECO:0000256" key="2">
    <source>
        <dbReference type="ARBA" id="ARBA00022695"/>
    </source>
</evidence>
<dbReference type="CDD" id="cd09275">
    <property type="entry name" value="RNase_HI_RT_DIRS1"/>
    <property type="match status" value="1"/>
</dbReference>
<dbReference type="InterPro" id="IPR043502">
    <property type="entry name" value="DNA/RNA_pol_sf"/>
</dbReference>
<dbReference type="Gene3D" id="3.10.10.10">
    <property type="entry name" value="HIV Type 1 Reverse Transcriptase, subunit A, domain 1"/>
    <property type="match status" value="1"/>
</dbReference>
<dbReference type="Pfam" id="PF00078">
    <property type="entry name" value="RVT_1"/>
    <property type="match status" value="1"/>
</dbReference>
<keyword evidence="1" id="KW-0808">Transferase</keyword>
<proteinExistence type="predicted"/>
<dbReference type="EMBL" id="GDRN01101718">
    <property type="protein sequence ID" value="JAI58331.1"/>
    <property type="molecule type" value="Transcribed_RNA"/>
</dbReference>
<keyword evidence="3" id="KW-0540">Nuclease</keyword>